<evidence type="ECO:0000313" key="2">
    <source>
        <dbReference type="Proteomes" id="UP000324832"/>
    </source>
</evidence>
<dbReference type="AlphaFoldDB" id="A0A5E4PX35"/>
<organism evidence="1 2">
    <name type="scientific">Leptidea sinapis</name>
    <dbReference type="NCBI Taxonomy" id="189913"/>
    <lineage>
        <taxon>Eukaryota</taxon>
        <taxon>Metazoa</taxon>
        <taxon>Ecdysozoa</taxon>
        <taxon>Arthropoda</taxon>
        <taxon>Hexapoda</taxon>
        <taxon>Insecta</taxon>
        <taxon>Pterygota</taxon>
        <taxon>Neoptera</taxon>
        <taxon>Endopterygota</taxon>
        <taxon>Lepidoptera</taxon>
        <taxon>Glossata</taxon>
        <taxon>Ditrysia</taxon>
        <taxon>Papilionoidea</taxon>
        <taxon>Pieridae</taxon>
        <taxon>Dismorphiinae</taxon>
        <taxon>Leptidea</taxon>
    </lineage>
</organism>
<name>A0A5E4PX35_9NEOP</name>
<sequence length="136" mass="15909">MILGFLNRSSSIPNLATKRPREDLPSLRDQWQQPKKFATSKDTSEKRIETEISNHFNKFPVDDGVTDTFKKASHKNCKKIKNVIEKNEKNCHLQNRGRNIVKVHCYSTQGHQRLKEGLSKENFVFHTFSRKEEELP</sequence>
<gene>
    <name evidence="1" type="ORF">LSINAPIS_LOCUS2785</name>
</gene>
<protein>
    <submittedName>
        <fullName evidence="1">Uncharacterized protein</fullName>
    </submittedName>
</protein>
<reference evidence="1 2" key="1">
    <citation type="submission" date="2017-07" db="EMBL/GenBank/DDBJ databases">
        <authorList>
            <person name="Talla V."/>
            <person name="Backstrom N."/>
        </authorList>
    </citation>
    <scope>NUCLEOTIDE SEQUENCE [LARGE SCALE GENOMIC DNA]</scope>
</reference>
<dbReference type="Proteomes" id="UP000324832">
    <property type="component" value="Unassembled WGS sequence"/>
</dbReference>
<evidence type="ECO:0000313" key="1">
    <source>
        <dbReference type="EMBL" id="VVC89728.1"/>
    </source>
</evidence>
<proteinExistence type="predicted"/>
<dbReference type="EMBL" id="FZQP02000615">
    <property type="protein sequence ID" value="VVC89728.1"/>
    <property type="molecule type" value="Genomic_DNA"/>
</dbReference>
<accession>A0A5E4PX35</accession>
<keyword evidence="2" id="KW-1185">Reference proteome</keyword>